<accession>A0A254TKJ3</accession>
<comment type="caution">
    <text evidence="3">The sequence shown here is derived from an EMBL/GenBank/DDBJ whole genome shotgun (WGS) entry which is preliminary data.</text>
</comment>
<keyword evidence="1" id="KW-0812">Transmembrane</keyword>
<dbReference type="OrthoDB" id="5600128at2"/>
<sequence length="184" mass="19525">MKFIKIILFCLVFPTGAFAHGDEDHSQGGAKGAGSIASLQPRIETATETFELVGQLHGDQLALFIDRFETNEPVLNASVEVEANGAKAQARFRADQGDYLVDDKALMTALARPGKHSLVFTIAASSDSDLLEGTMQVAEDDHSASHSATRRFSSSTAILLAALLAGVLAVGVVLKIRRKNSTGN</sequence>
<proteinExistence type="predicted"/>
<organism evidence="3 4">
    <name type="scientific">Noviherbaspirillum denitrificans</name>
    <dbReference type="NCBI Taxonomy" id="1968433"/>
    <lineage>
        <taxon>Bacteria</taxon>
        <taxon>Pseudomonadati</taxon>
        <taxon>Pseudomonadota</taxon>
        <taxon>Betaproteobacteria</taxon>
        <taxon>Burkholderiales</taxon>
        <taxon>Oxalobacteraceae</taxon>
        <taxon>Noviherbaspirillum</taxon>
    </lineage>
</organism>
<dbReference type="EMBL" id="LSTO01000001">
    <property type="protein sequence ID" value="OWW21832.1"/>
    <property type="molecule type" value="Genomic_DNA"/>
</dbReference>
<dbReference type="AlphaFoldDB" id="A0A254TKJ3"/>
<keyword evidence="1" id="KW-1133">Transmembrane helix</keyword>
<reference evidence="3 4" key="1">
    <citation type="submission" date="2016-02" db="EMBL/GenBank/DDBJ databases">
        <authorList>
            <person name="Wen L."/>
            <person name="He K."/>
            <person name="Yang H."/>
        </authorList>
    </citation>
    <scope>NUCLEOTIDE SEQUENCE [LARGE SCALE GENOMIC DNA]</scope>
    <source>
        <strain evidence="3 4">TSA40</strain>
    </source>
</reference>
<dbReference type="RefSeq" id="WP_088708675.1">
    <property type="nucleotide sequence ID" value="NZ_LSTO01000001.1"/>
</dbReference>
<evidence type="ECO:0000313" key="4">
    <source>
        <dbReference type="Proteomes" id="UP000197535"/>
    </source>
</evidence>
<keyword evidence="4" id="KW-1185">Reference proteome</keyword>
<evidence type="ECO:0000256" key="1">
    <source>
        <dbReference type="SAM" id="Phobius"/>
    </source>
</evidence>
<keyword evidence="1" id="KW-0472">Membrane</keyword>
<keyword evidence="2" id="KW-0732">Signal</keyword>
<protein>
    <recommendedName>
        <fullName evidence="5">CopC domain-containing protein</fullName>
    </recommendedName>
</protein>
<evidence type="ECO:0000256" key="2">
    <source>
        <dbReference type="SAM" id="SignalP"/>
    </source>
</evidence>
<feature type="transmembrane region" description="Helical" evidence="1">
    <location>
        <begin position="152"/>
        <end position="174"/>
    </location>
</feature>
<evidence type="ECO:0000313" key="3">
    <source>
        <dbReference type="EMBL" id="OWW21832.1"/>
    </source>
</evidence>
<feature type="chain" id="PRO_5012332411" description="CopC domain-containing protein" evidence="2">
    <location>
        <begin position="20"/>
        <end position="184"/>
    </location>
</feature>
<name>A0A254TKJ3_9BURK</name>
<gene>
    <name evidence="3" type="ORF">AYR66_22385</name>
</gene>
<dbReference type="Proteomes" id="UP000197535">
    <property type="component" value="Unassembled WGS sequence"/>
</dbReference>
<feature type="signal peptide" evidence="2">
    <location>
        <begin position="1"/>
        <end position="19"/>
    </location>
</feature>
<evidence type="ECO:0008006" key="5">
    <source>
        <dbReference type="Google" id="ProtNLM"/>
    </source>
</evidence>